<evidence type="ECO:0000313" key="2">
    <source>
        <dbReference type="Proteomes" id="UP000007813"/>
    </source>
</evidence>
<sequence length="63" mass="7123">MGVCTRCIVEKRLPRNLDEVANVTRVSEYRYLADELSLGMKPADPEEFVPRFASDLGVPAEMH</sequence>
<dbReference type="EMBL" id="ALJD01000013">
    <property type="protein sequence ID" value="EJN57531.1"/>
    <property type="molecule type" value="Genomic_DNA"/>
</dbReference>
<protein>
    <submittedName>
        <fullName evidence="1">TfbA1 protein</fullName>
    </submittedName>
</protein>
<dbReference type="AlphaFoldDB" id="J3JDJ0"/>
<dbReference type="Proteomes" id="UP000007813">
    <property type="component" value="Unassembled WGS sequence"/>
</dbReference>
<dbReference type="eggNOG" id="arCOG01981">
    <property type="taxonomic scope" value="Archaea"/>
</dbReference>
<name>J3JDJ0_9EURY</name>
<organism evidence="1 2">
    <name type="scientific">Halogranum salarium B-1</name>
    <dbReference type="NCBI Taxonomy" id="1210908"/>
    <lineage>
        <taxon>Archaea</taxon>
        <taxon>Methanobacteriati</taxon>
        <taxon>Methanobacteriota</taxon>
        <taxon>Stenosarchaea group</taxon>
        <taxon>Halobacteria</taxon>
        <taxon>Halobacteriales</taxon>
        <taxon>Haloferacaceae</taxon>
    </lineage>
</organism>
<proteinExistence type="predicted"/>
<comment type="caution">
    <text evidence="1">The sequence shown here is derived from an EMBL/GenBank/DDBJ whole genome shotgun (WGS) entry which is preliminary data.</text>
</comment>
<reference evidence="1 2" key="1">
    <citation type="journal article" date="2012" name="J. Bacteriol.">
        <title>Draft Genome Sequence of the Extremely Halophilic Archaeon Halogranum salarium B-1T.</title>
        <authorList>
            <person name="Kim K.K."/>
            <person name="Lee K.C."/>
            <person name="Lee J.S."/>
        </authorList>
    </citation>
    <scope>NUCLEOTIDE SEQUENCE [LARGE SCALE GENOMIC DNA]</scope>
    <source>
        <strain evidence="1 2">B-1</strain>
    </source>
</reference>
<evidence type="ECO:0000313" key="1">
    <source>
        <dbReference type="EMBL" id="EJN57531.1"/>
    </source>
</evidence>
<gene>
    <name evidence="1" type="ORF">HSB1_42190</name>
</gene>
<accession>J3JDJ0</accession>